<dbReference type="GO" id="GO:0008237">
    <property type="term" value="F:metallopeptidase activity"/>
    <property type="evidence" value="ECO:0007669"/>
    <property type="project" value="UniProtKB-KW"/>
</dbReference>
<feature type="domain" description="Peptidase M50" evidence="14">
    <location>
        <begin position="134"/>
        <end position="172"/>
    </location>
</feature>
<dbReference type="PANTHER" id="PTHR35864">
    <property type="entry name" value="ZINC METALLOPROTEASE MJ0611-RELATED"/>
    <property type="match status" value="1"/>
</dbReference>
<comment type="caution">
    <text evidence="15">The sequence shown here is derived from an EMBL/GenBank/DDBJ whole genome shotgun (WGS) entry which is preliminary data.</text>
</comment>
<keyword evidence="6 13" id="KW-0812">Transmembrane</keyword>
<keyword evidence="12 13" id="KW-0472">Membrane</keyword>
<feature type="transmembrane region" description="Helical" evidence="13">
    <location>
        <begin position="135"/>
        <end position="155"/>
    </location>
</feature>
<evidence type="ECO:0000256" key="12">
    <source>
        <dbReference type="ARBA" id="ARBA00023136"/>
    </source>
</evidence>
<evidence type="ECO:0000256" key="5">
    <source>
        <dbReference type="ARBA" id="ARBA00022670"/>
    </source>
</evidence>
<comment type="similarity">
    <text evidence="3">Belongs to the peptidase M50B family.</text>
</comment>
<dbReference type="EMBL" id="VSSQ01061322">
    <property type="protein sequence ID" value="MPN14679.1"/>
    <property type="molecule type" value="Genomic_DNA"/>
</dbReference>
<dbReference type="InterPro" id="IPR052348">
    <property type="entry name" value="Metallopeptidase_M50B"/>
</dbReference>
<keyword evidence="7" id="KW-0479">Metal-binding</keyword>
<comment type="subcellular location">
    <subcellularLocation>
        <location evidence="2">Cell membrane</location>
        <topology evidence="2">Multi-pass membrane protein</topology>
    </subcellularLocation>
</comment>
<dbReference type="GO" id="GO:0046872">
    <property type="term" value="F:metal ion binding"/>
    <property type="evidence" value="ECO:0007669"/>
    <property type="project" value="UniProtKB-KW"/>
</dbReference>
<evidence type="ECO:0000256" key="6">
    <source>
        <dbReference type="ARBA" id="ARBA00022692"/>
    </source>
</evidence>
<evidence type="ECO:0000256" key="10">
    <source>
        <dbReference type="ARBA" id="ARBA00022989"/>
    </source>
</evidence>
<sequence>MLHYIQTLLGQLDLSTALDAVLRVASVLLCLTVHETCHGLAALSLGDRTAKELHRLSFNPLRHIDWLGLAMMFAVGFGWAKPVPVDPRYFKDPKRGMALTALAGPLSNFVLALALLLASRGIYLYAEYTPLWDGIFNFLHTTAILSIGLGLFNLIPIPPLDGSKVVGALLPDRAYFTLMRYERYGMLLLLLLSFANVGGGLIGRGISGVYTAMVNLIY</sequence>
<evidence type="ECO:0000313" key="15">
    <source>
        <dbReference type="EMBL" id="MPN14679.1"/>
    </source>
</evidence>
<dbReference type="AlphaFoldDB" id="A0A645FMV9"/>
<dbReference type="GO" id="GO:0005886">
    <property type="term" value="C:plasma membrane"/>
    <property type="evidence" value="ECO:0007669"/>
    <property type="project" value="UniProtKB-SubCell"/>
</dbReference>
<evidence type="ECO:0000256" key="1">
    <source>
        <dbReference type="ARBA" id="ARBA00001947"/>
    </source>
</evidence>
<reference evidence="15" key="1">
    <citation type="submission" date="2019-08" db="EMBL/GenBank/DDBJ databases">
        <authorList>
            <person name="Kucharzyk K."/>
            <person name="Murdoch R.W."/>
            <person name="Higgins S."/>
            <person name="Loffler F."/>
        </authorList>
    </citation>
    <scope>NUCLEOTIDE SEQUENCE</scope>
</reference>
<feature type="transmembrane region" description="Helical" evidence="13">
    <location>
        <begin position="184"/>
        <end position="203"/>
    </location>
</feature>
<dbReference type="CDD" id="cd06158">
    <property type="entry name" value="S2P-M50_like_1"/>
    <property type="match status" value="1"/>
</dbReference>
<protein>
    <recommendedName>
        <fullName evidence="14">Peptidase M50 domain-containing protein</fullName>
    </recommendedName>
</protein>
<evidence type="ECO:0000259" key="14">
    <source>
        <dbReference type="Pfam" id="PF02163"/>
    </source>
</evidence>
<evidence type="ECO:0000256" key="11">
    <source>
        <dbReference type="ARBA" id="ARBA00023049"/>
    </source>
</evidence>
<gene>
    <name evidence="15" type="ORF">SDC9_162006</name>
</gene>
<feature type="transmembrane region" description="Helical" evidence="13">
    <location>
        <begin position="100"/>
        <end position="123"/>
    </location>
</feature>
<keyword evidence="5" id="KW-0645">Protease</keyword>
<comment type="cofactor">
    <cofactor evidence="1">
        <name>Zn(2+)</name>
        <dbReference type="ChEBI" id="CHEBI:29105"/>
    </cofactor>
</comment>
<evidence type="ECO:0000256" key="7">
    <source>
        <dbReference type="ARBA" id="ARBA00022723"/>
    </source>
</evidence>
<evidence type="ECO:0000256" key="13">
    <source>
        <dbReference type="SAM" id="Phobius"/>
    </source>
</evidence>
<accession>A0A645FMV9</accession>
<feature type="transmembrane region" description="Helical" evidence="13">
    <location>
        <begin position="64"/>
        <end position="80"/>
    </location>
</feature>
<keyword evidence="10 13" id="KW-1133">Transmembrane helix</keyword>
<organism evidence="15">
    <name type="scientific">bioreactor metagenome</name>
    <dbReference type="NCBI Taxonomy" id="1076179"/>
    <lineage>
        <taxon>unclassified sequences</taxon>
        <taxon>metagenomes</taxon>
        <taxon>ecological metagenomes</taxon>
    </lineage>
</organism>
<evidence type="ECO:0000256" key="2">
    <source>
        <dbReference type="ARBA" id="ARBA00004651"/>
    </source>
</evidence>
<keyword evidence="8" id="KW-0378">Hydrolase</keyword>
<proteinExistence type="inferred from homology"/>
<dbReference type="Pfam" id="PF02163">
    <property type="entry name" value="Peptidase_M50"/>
    <property type="match status" value="1"/>
</dbReference>
<dbReference type="GO" id="GO:0006508">
    <property type="term" value="P:proteolysis"/>
    <property type="evidence" value="ECO:0007669"/>
    <property type="project" value="UniProtKB-KW"/>
</dbReference>
<evidence type="ECO:0000256" key="8">
    <source>
        <dbReference type="ARBA" id="ARBA00022801"/>
    </source>
</evidence>
<evidence type="ECO:0000256" key="3">
    <source>
        <dbReference type="ARBA" id="ARBA00007931"/>
    </source>
</evidence>
<keyword evidence="4" id="KW-1003">Cell membrane</keyword>
<keyword evidence="11" id="KW-0482">Metalloprotease</keyword>
<evidence type="ECO:0000256" key="4">
    <source>
        <dbReference type="ARBA" id="ARBA00022475"/>
    </source>
</evidence>
<keyword evidence="9" id="KW-0862">Zinc</keyword>
<dbReference type="InterPro" id="IPR044537">
    <property type="entry name" value="Rip2-like"/>
</dbReference>
<dbReference type="InterPro" id="IPR008915">
    <property type="entry name" value="Peptidase_M50"/>
</dbReference>
<evidence type="ECO:0000256" key="9">
    <source>
        <dbReference type="ARBA" id="ARBA00022833"/>
    </source>
</evidence>
<name>A0A645FMV9_9ZZZZ</name>
<dbReference type="PANTHER" id="PTHR35864:SF1">
    <property type="entry name" value="ZINC METALLOPROTEASE YWHC-RELATED"/>
    <property type="match status" value="1"/>
</dbReference>